<dbReference type="OMA" id="VEGFLTH"/>
<dbReference type="EMBL" id="CM007385">
    <property type="protein sequence ID" value="ONK68427.1"/>
    <property type="molecule type" value="Genomic_DNA"/>
</dbReference>
<evidence type="ECO:0000256" key="2">
    <source>
        <dbReference type="ARBA" id="ARBA00022676"/>
    </source>
</evidence>
<dbReference type="Gene3D" id="3.40.50.2000">
    <property type="entry name" value="Glycogen Phosphorylase B"/>
    <property type="match status" value="2"/>
</dbReference>
<dbReference type="Gramene" id="ONK68427">
    <property type="protein sequence ID" value="ONK68427"/>
    <property type="gene ID" value="A4U43_C05F11390"/>
</dbReference>
<dbReference type="AlphaFoldDB" id="A0A5P1ETJ1"/>
<dbReference type="PROSITE" id="PS00375">
    <property type="entry name" value="UDPGT"/>
    <property type="match status" value="1"/>
</dbReference>
<dbReference type="FunFam" id="3.40.50.2000:FF:000063">
    <property type="entry name" value="Glycosyltransferase"/>
    <property type="match status" value="1"/>
</dbReference>
<dbReference type="InterPro" id="IPR002213">
    <property type="entry name" value="UDP_glucos_trans"/>
</dbReference>
<evidence type="ECO:0000256" key="4">
    <source>
        <dbReference type="RuleBase" id="RU003718"/>
    </source>
</evidence>
<dbReference type="PANTHER" id="PTHR48047:SF45">
    <property type="entry name" value="SCOPOLETIN GLUCOSYLTRANSFERASE-LIKE"/>
    <property type="match status" value="1"/>
</dbReference>
<evidence type="ECO:0000256" key="3">
    <source>
        <dbReference type="ARBA" id="ARBA00022679"/>
    </source>
</evidence>
<protein>
    <submittedName>
        <fullName evidence="6">Uncharacterized protein</fullName>
    </submittedName>
</protein>
<keyword evidence="5" id="KW-0175">Coiled coil</keyword>
<keyword evidence="3 4" id="KW-0808">Transferase</keyword>
<evidence type="ECO:0000256" key="5">
    <source>
        <dbReference type="SAM" id="Coils"/>
    </source>
</evidence>
<sequence>MDESNSKSYGVIVNSFLELEGEFAEHYRDSLSGRAWHVGPVSLSHRIEDRDRRHWLNWLDSKERDAVIYVCFGSQANFSTSQLNELASGLLDSNHYFIWIVRKESPQLLLDSELSESNKGIVIRGWAPQLRILNHESIGGFVTHCGWNSVMEGVSTGKPMVTWPVFGDQAVNEKLVVDELKIGVRVGARIKDESEKEPPLIKSGDIVRAIKKVMGKDEEEVMRMRRKAKKLGEEARRAVEEGGSSWREMQRLVEDLMSLNKDLVT</sequence>
<dbReference type="OrthoDB" id="780184at2759"/>
<comment type="similarity">
    <text evidence="1 4">Belongs to the UDP-glycosyltransferase family.</text>
</comment>
<evidence type="ECO:0000256" key="1">
    <source>
        <dbReference type="ARBA" id="ARBA00009995"/>
    </source>
</evidence>
<proteinExistence type="inferred from homology"/>
<keyword evidence="2 4" id="KW-0328">Glycosyltransferase</keyword>
<organism evidence="6 7">
    <name type="scientific">Asparagus officinalis</name>
    <name type="common">Garden asparagus</name>
    <dbReference type="NCBI Taxonomy" id="4686"/>
    <lineage>
        <taxon>Eukaryota</taxon>
        <taxon>Viridiplantae</taxon>
        <taxon>Streptophyta</taxon>
        <taxon>Embryophyta</taxon>
        <taxon>Tracheophyta</taxon>
        <taxon>Spermatophyta</taxon>
        <taxon>Magnoliopsida</taxon>
        <taxon>Liliopsida</taxon>
        <taxon>Asparagales</taxon>
        <taxon>Asparagaceae</taxon>
        <taxon>Asparagoideae</taxon>
        <taxon>Asparagus</taxon>
    </lineage>
</organism>
<dbReference type="InterPro" id="IPR035595">
    <property type="entry name" value="UDP_glycos_trans_CS"/>
</dbReference>
<dbReference type="PANTHER" id="PTHR48047">
    <property type="entry name" value="GLYCOSYLTRANSFERASE"/>
    <property type="match status" value="1"/>
</dbReference>
<accession>A0A5P1ETJ1</accession>
<evidence type="ECO:0000313" key="7">
    <source>
        <dbReference type="Proteomes" id="UP000243459"/>
    </source>
</evidence>
<dbReference type="GO" id="GO:0035251">
    <property type="term" value="F:UDP-glucosyltransferase activity"/>
    <property type="evidence" value="ECO:0007669"/>
    <property type="project" value="TreeGrafter"/>
</dbReference>
<gene>
    <name evidence="6" type="ORF">A4U43_C05F11390</name>
</gene>
<dbReference type="SUPFAM" id="SSF53756">
    <property type="entry name" value="UDP-Glycosyltransferase/glycogen phosphorylase"/>
    <property type="match status" value="1"/>
</dbReference>
<keyword evidence="7" id="KW-1185">Reference proteome</keyword>
<name>A0A5P1ETJ1_ASPOF</name>
<dbReference type="Proteomes" id="UP000243459">
    <property type="component" value="Chromosome 5"/>
</dbReference>
<evidence type="ECO:0000313" key="6">
    <source>
        <dbReference type="EMBL" id="ONK68427.1"/>
    </source>
</evidence>
<reference evidence="7" key="1">
    <citation type="journal article" date="2017" name="Nat. Commun.">
        <title>The asparagus genome sheds light on the origin and evolution of a young Y chromosome.</title>
        <authorList>
            <person name="Harkess A."/>
            <person name="Zhou J."/>
            <person name="Xu C."/>
            <person name="Bowers J.E."/>
            <person name="Van der Hulst R."/>
            <person name="Ayyampalayam S."/>
            <person name="Mercati F."/>
            <person name="Riccardi P."/>
            <person name="McKain M.R."/>
            <person name="Kakrana A."/>
            <person name="Tang H."/>
            <person name="Ray J."/>
            <person name="Groenendijk J."/>
            <person name="Arikit S."/>
            <person name="Mathioni S.M."/>
            <person name="Nakano M."/>
            <person name="Shan H."/>
            <person name="Telgmann-Rauber A."/>
            <person name="Kanno A."/>
            <person name="Yue Z."/>
            <person name="Chen H."/>
            <person name="Li W."/>
            <person name="Chen Y."/>
            <person name="Xu X."/>
            <person name="Zhang Y."/>
            <person name="Luo S."/>
            <person name="Chen H."/>
            <person name="Gao J."/>
            <person name="Mao Z."/>
            <person name="Pires J.C."/>
            <person name="Luo M."/>
            <person name="Kudrna D."/>
            <person name="Wing R.A."/>
            <person name="Meyers B.C."/>
            <person name="Yi K."/>
            <person name="Kong H."/>
            <person name="Lavrijsen P."/>
            <person name="Sunseri F."/>
            <person name="Falavigna A."/>
            <person name="Ye Y."/>
            <person name="Leebens-Mack J.H."/>
            <person name="Chen G."/>
        </authorList>
    </citation>
    <scope>NUCLEOTIDE SEQUENCE [LARGE SCALE GENOMIC DNA]</scope>
    <source>
        <strain evidence="7">cv. DH0086</strain>
    </source>
</reference>
<dbReference type="Pfam" id="PF00201">
    <property type="entry name" value="UDPGT"/>
    <property type="match status" value="1"/>
</dbReference>
<feature type="coiled-coil region" evidence="5">
    <location>
        <begin position="214"/>
        <end position="241"/>
    </location>
</feature>
<dbReference type="CDD" id="cd03784">
    <property type="entry name" value="GT1_Gtf-like"/>
    <property type="match status" value="1"/>
</dbReference>